<protein>
    <submittedName>
        <fullName evidence="1">Uncharacterized protein</fullName>
    </submittedName>
</protein>
<dbReference type="EMBL" id="MGFE01000027">
    <property type="protein sequence ID" value="OGL97898.1"/>
    <property type="molecule type" value="Genomic_DNA"/>
</dbReference>
<gene>
    <name evidence="1" type="ORF">A2304_03155</name>
</gene>
<sequence length="142" mass="15974">MGGDHSRLPQPVQDFLRESQELLHPILSIFLRDGIKVSITTKVVAAPTIRWLEDMVATHAILPLISPMNGAEFENEVRQVLRVAVIPEDVDARALKYIHDREVTERHPAYDFLYEIHSHAQGSRARPARAIELVGLLGPLTN</sequence>
<dbReference type="AlphaFoldDB" id="A0A1F7W696"/>
<name>A0A1F7W696_9BACT</name>
<comment type="caution">
    <text evidence="1">The sequence shown here is derived from an EMBL/GenBank/DDBJ whole genome shotgun (WGS) entry which is preliminary data.</text>
</comment>
<evidence type="ECO:0000313" key="2">
    <source>
        <dbReference type="Proteomes" id="UP000176501"/>
    </source>
</evidence>
<reference evidence="1 2" key="1">
    <citation type="journal article" date="2016" name="Nat. Commun.">
        <title>Thousands of microbial genomes shed light on interconnected biogeochemical processes in an aquifer system.</title>
        <authorList>
            <person name="Anantharaman K."/>
            <person name="Brown C.T."/>
            <person name="Hug L.A."/>
            <person name="Sharon I."/>
            <person name="Castelle C.J."/>
            <person name="Probst A.J."/>
            <person name="Thomas B.C."/>
            <person name="Singh A."/>
            <person name="Wilkins M.J."/>
            <person name="Karaoz U."/>
            <person name="Brodie E.L."/>
            <person name="Williams K.H."/>
            <person name="Hubbard S.S."/>
            <person name="Banfield J.F."/>
        </authorList>
    </citation>
    <scope>NUCLEOTIDE SEQUENCE [LARGE SCALE GENOMIC DNA]</scope>
</reference>
<evidence type="ECO:0000313" key="1">
    <source>
        <dbReference type="EMBL" id="OGL97898.1"/>
    </source>
</evidence>
<accession>A0A1F7W696</accession>
<proteinExistence type="predicted"/>
<organism evidence="1 2">
    <name type="scientific">Candidatus Uhrbacteria bacterium RIFOXYB2_FULL_57_15</name>
    <dbReference type="NCBI Taxonomy" id="1802422"/>
    <lineage>
        <taxon>Bacteria</taxon>
        <taxon>Candidatus Uhriibacteriota</taxon>
    </lineage>
</organism>
<dbReference type="Proteomes" id="UP000176501">
    <property type="component" value="Unassembled WGS sequence"/>
</dbReference>